<sequence length="342" mass="35848">MRRVGRGPGHRSRRITSRITPRTMFRAMIFAAVPLLGTTAACGTVTSTLPAAGDPLPAAVTPQSPLPARSTTSPGCGDRTASLRPPVVLPPPGQPDSPTLREIVNRGYLTVGVRTDTPPFGSRNPDTGEFEGFEVDLALLVGRALFGAEGHVRFRAVTGADRVALVHDGALDLVAATTTITCDRAAEVDFSAPYYLTAKAVLVSEDAPYQGLADLGGRRVCAAAGTTSLQQVVDAPSRPIPVQLASPADCLVAMQAGTVEAIVNDEAILLGMVKQDPETRIVGVGAFDVAVGIAIAKDAPDLTRFVNGVLERADRDGAWAAIHRRWLDGGQPPPPPSPVYRD</sequence>
<evidence type="ECO:0000313" key="6">
    <source>
        <dbReference type="EMBL" id="OHV28274.1"/>
    </source>
</evidence>
<dbReference type="GO" id="GO:0005576">
    <property type="term" value="C:extracellular region"/>
    <property type="evidence" value="ECO:0007669"/>
    <property type="project" value="TreeGrafter"/>
</dbReference>
<evidence type="ECO:0000256" key="4">
    <source>
        <dbReference type="SAM" id="MobiDB-lite"/>
    </source>
</evidence>
<evidence type="ECO:0000256" key="3">
    <source>
        <dbReference type="ARBA" id="ARBA00022729"/>
    </source>
</evidence>
<dbReference type="InterPro" id="IPR051455">
    <property type="entry name" value="Bact_solute-bind_prot3"/>
</dbReference>
<dbReference type="SUPFAM" id="SSF53850">
    <property type="entry name" value="Periplasmic binding protein-like II"/>
    <property type="match status" value="1"/>
</dbReference>
<dbReference type="PANTHER" id="PTHR30085">
    <property type="entry name" value="AMINO ACID ABC TRANSPORTER PERMEASE"/>
    <property type="match status" value="1"/>
</dbReference>
<comment type="similarity">
    <text evidence="1">Belongs to the bacterial solute-binding protein 3 family.</text>
</comment>
<keyword evidence="2" id="KW-0813">Transport</keyword>
<dbReference type="Gene3D" id="3.40.190.10">
    <property type="entry name" value="Periplasmic binding protein-like II"/>
    <property type="match status" value="2"/>
</dbReference>
<dbReference type="AlphaFoldDB" id="A0A1S1Q7V3"/>
<dbReference type="CDD" id="cd13690">
    <property type="entry name" value="PBP2_GluB"/>
    <property type="match status" value="1"/>
</dbReference>
<dbReference type="Pfam" id="PF00497">
    <property type="entry name" value="SBP_bac_3"/>
    <property type="match status" value="1"/>
</dbReference>
<accession>A0A1S1Q7V3</accession>
<name>A0A1S1Q7V3_9ACTN</name>
<keyword evidence="3" id="KW-0732">Signal</keyword>
<proteinExistence type="inferred from homology"/>
<dbReference type="Proteomes" id="UP000179769">
    <property type="component" value="Unassembled WGS sequence"/>
</dbReference>
<protein>
    <submittedName>
        <fullName evidence="6">ABC transporter substrate-binding protein</fullName>
    </submittedName>
</protein>
<evidence type="ECO:0000313" key="7">
    <source>
        <dbReference type="Proteomes" id="UP000179769"/>
    </source>
</evidence>
<dbReference type="EMBL" id="MAXA01000213">
    <property type="protein sequence ID" value="OHV28274.1"/>
    <property type="molecule type" value="Genomic_DNA"/>
</dbReference>
<feature type="domain" description="Solute-binding protein family 3/N-terminal" evidence="5">
    <location>
        <begin position="108"/>
        <end position="330"/>
    </location>
</feature>
<keyword evidence="7" id="KW-1185">Reference proteome</keyword>
<dbReference type="SMART" id="SM00062">
    <property type="entry name" value="PBPb"/>
    <property type="match status" value="1"/>
</dbReference>
<evidence type="ECO:0000256" key="1">
    <source>
        <dbReference type="ARBA" id="ARBA00010333"/>
    </source>
</evidence>
<dbReference type="GO" id="GO:0006865">
    <property type="term" value="P:amino acid transport"/>
    <property type="evidence" value="ECO:0007669"/>
    <property type="project" value="TreeGrafter"/>
</dbReference>
<dbReference type="OrthoDB" id="9807888at2"/>
<gene>
    <name evidence="6" type="ORF">BBK14_03720</name>
</gene>
<evidence type="ECO:0000256" key="2">
    <source>
        <dbReference type="ARBA" id="ARBA00022448"/>
    </source>
</evidence>
<dbReference type="GO" id="GO:0030288">
    <property type="term" value="C:outer membrane-bounded periplasmic space"/>
    <property type="evidence" value="ECO:0007669"/>
    <property type="project" value="TreeGrafter"/>
</dbReference>
<feature type="region of interest" description="Disordered" evidence="4">
    <location>
        <begin position="51"/>
        <end position="100"/>
    </location>
</feature>
<dbReference type="PANTHER" id="PTHR30085:SF6">
    <property type="entry name" value="ABC TRANSPORTER GLUTAMINE-BINDING PROTEIN GLNH"/>
    <property type="match status" value="1"/>
</dbReference>
<organism evidence="6 7">
    <name type="scientific">Parafrankia soli</name>
    <dbReference type="NCBI Taxonomy" id="2599596"/>
    <lineage>
        <taxon>Bacteria</taxon>
        <taxon>Bacillati</taxon>
        <taxon>Actinomycetota</taxon>
        <taxon>Actinomycetes</taxon>
        <taxon>Frankiales</taxon>
        <taxon>Frankiaceae</taxon>
        <taxon>Parafrankia</taxon>
    </lineage>
</organism>
<reference evidence="7" key="1">
    <citation type="submission" date="2016-07" db="EMBL/GenBank/DDBJ databases">
        <title>Frankia sp. NRRL B-16219 Genome sequencing.</title>
        <authorList>
            <person name="Ghodhbane-Gtari F."/>
            <person name="Swanson E."/>
            <person name="Gueddou A."/>
            <person name="Louati M."/>
            <person name="Nouioui I."/>
            <person name="Hezbri K."/>
            <person name="Abebe-Akele F."/>
            <person name="Simpson S."/>
            <person name="Morris K."/>
            <person name="Thomas K."/>
            <person name="Gtari M."/>
            <person name="Tisa L.S."/>
        </authorList>
    </citation>
    <scope>NUCLEOTIDE SEQUENCE [LARGE SCALE GENOMIC DNA]</scope>
    <source>
        <strain evidence="7">NRRL B-16219</strain>
    </source>
</reference>
<dbReference type="InterPro" id="IPR001638">
    <property type="entry name" value="Solute-binding_3/MltF_N"/>
</dbReference>
<evidence type="ECO:0000259" key="5">
    <source>
        <dbReference type="SMART" id="SM00062"/>
    </source>
</evidence>
<comment type="caution">
    <text evidence="6">The sequence shown here is derived from an EMBL/GenBank/DDBJ whole genome shotgun (WGS) entry which is preliminary data.</text>
</comment>